<protein>
    <recommendedName>
        <fullName evidence="2">Beta galactosidase small chain/ domain-containing protein</fullName>
    </recommendedName>
</protein>
<dbReference type="Pfam" id="PF02929">
    <property type="entry name" value="Bgal_small_N"/>
    <property type="match status" value="1"/>
</dbReference>
<evidence type="ECO:0000256" key="1">
    <source>
        <dbReference type="SAM" id="MobiDB-lite"/>
    </source>
</evidence>
<feature type="domain" description="Beta galactosidase small chain/" evidence="2">
    <location>
        <begin position="32"/>
        <end position="107"/>
    </location>
</feature>
<gene>
    <name evidence="3" type="ORF">Col01nite_03420</name>
</gene>
<keyword evidence="4" id="KW-1185">Reference proteome</keyword>
<evidence type="ECO:0000313" key="4">
    <source>
        <dbReference type="Proteomes" id="UP000618382"/>
    </source>
</evidence>
<dbReference type="Proteomes" id="UP000618382">
    <property type="component" value="Unassembled WGS sequence"/>
</dbReference>
<dbReference type="RefSeq" id="WP_140457554.1">
    <property type="nucleotide sequence ID" value="NZ_BAABFI010000002.1"/>
</dbReference>
<accession>A0ABQ4D633</accession>
<evidence type="ECO:0000259" key="2">
    <source>
        <dbReference type="Pfam" id="PF02929"/>
    </source>
</evidence>
<evidence type="ECO:0000313" key="3">
    <source>
        <dbReference type="EMBL" id="GIG31183.1"/>
    </source>
</evidence>
<feature type="region of interest" description="Disordered" evidence="1">
    <location>
        <begin position="1"/>
        <end position="22"/>
    </location>
</feature>
<organism evidence="3 4">
    <name type="scientific">Cellulomonas oligotrophica</name>
    <dbReference type="NCBI Taxonomy" id="931536"/>
    <lineage>
        <taxon>Bacteria</taxon>
        <taxon>Bacillati</taxon>
        <taxon>Actinomycetota</taxon>
        <taxon>Actinomycetes</taxon>
        <taxon>Micrococcales</taxon>
        <taxon>Cellulomonadaceae</taxon>
        <taxon>Cellulomonas</taxon>
    </lineage>
</organism>
<dbReference type="Gene3D" id="2.70.98.10">
    <property type="match status" value="1"/>
</dbReference>
<name>A0ABQ4D633_9CELL</name>
<feature type="compositionally biased region" description="Low complexity" evidence="1">
    <location>
        <begin position="11"/>
        <end position="22"/>
    </location>
</feature>
<proteinExistence type="predicted"/>
<dbReference type="EMBL" id="BONN01000001">
    <property type="protein sequence ID" value="GIG31183.1"/>
    <property type="molecule type" value="Genomic_DNA"/>
</dbReference>
<comment type="caution">
    <text evidence="3">The sequence shown here is derived from an EMBL/GenBank/DDBJ whole genome shotgun (WGS) entry which is preliminary data.</text>
</comment>
<sequence length="118" mass="12699">MVGPRRREQPARAWRPARLPARLPRRAAGRRLQLTVTAPRPAGSSAAAAVALTVRPWDRRTVATTAHDHDLPPATATHVSLDAARSGVGTASCGQGVLPRYRLRPSHQVLRVVLTALP</sequence>
<dbReference type="SUPFAM" id="SSF74650">
    <property type="entry name" value="Galactose mutarotase-like"/>
    <property type="match status" value="1"/>
</dbReference>
<dbReference type="InterPro" id="IPR014718">
    <property type="entry name" value="GH-type_carb-bd"/>
</dbReference>
<dbReference type="InterPro" id="IPR011013">
    <property type="entry name" value="Gal_mutarotase_sf_dom"/>
</dbReference>
<feature type="compositionally biased region" description="Basic and acidic residues" evidence="1">
    <location>
        <begin position="1"/>
        <end position="10"/>
    </location>
</feature>
<dbReference type="InterPro" id="IPR004199">
    <property type="entry name" value="B-gal_small/dom_5"/>
</dbReference>
<reference evidence="3 4" key="1">
    <citation type="submission" date="2021-01" db="EMBL/GenBank/DDBJ databases">
        <title>Whole genome shotgun sequence of Cellulomonas oligotrophica NBRC 109435.</title>
        <authorList>
            <person name="Komaki H."/>
            <person name="Tamura T."/>
        </authorList>
    </citation>
    <scope>NUCLEOTIDE SEQUENCE [LARGE SCALE GENOMIC DNA]</scope>
    <source>
        <strain evidence="3 4">NBRC 109435</strain>
    </source>
</reference>